<evidence type="ECO:0000256" key="1">
    <source>
        <dbReference type="ARBA" id="ARBA00004141"/>
    </source>
</evidence>
<comment type="similarity">
    <text evidence="2">Belongs to the YSL (TC 2.A.67.2) family.</text>
</comment>
<dbReference type="EMBL" id="LXQA010217259">
    <property type="protein sequence ID" value="MCI34807.1"/>
    <property type="molecule type" value="Genomic_DNA"/>
</dbReference>
<dbReference type="GO" id="GO:0051980">
    <property type="term" value="F:iron-nicotianamine transmembrane transporter activity"/>
    <property type="evidence" value="ECO:0007669"/>
    <property type="project" value="TreeGrafter"/>
</dbReference>
<dbReference type="PANTHER" id="PTHR31645">
    <property type="entry name" value="OLIGOPEPTIDE TRANSPORTER YGL114W-RELATED"/>
    <property type="match status" value="1"/>
</dbReference>
<comment type="caution">
    <text evidence="8">The sequence shown here is derived from an EMBL/GenBank/DDBJ whole genome shotgun (WGS) entry which is preliminary data.</text>
</comment>
<dbReference type="GO" id="GO:0048316">
    <property type="term" value="P:seed development"/>
    <property type="evidence" value="ECO:0007669"/>
    <property type="project" value="TreeGrafter"/>
</dbReference>
<dbReference type="GO" id="GO:0035673">
    <property type="term" value="F:oligopeptide transmembrane transporter activity"/>
    <property type="evidence" value="ECO:0007669"/>
    <property type="project" value="InterPro"/>
</dbReference>
<accession>A0A392RF21</accession>
<reference evidence="8 9" key="1">
    <citation type="journal article" date="2018" name="Front. Plant Sci.">
        <title>Red Clover (Trifolium pratense) and Zigzag Clover (T. medium) - A Picture of Genomic Similarities and Differences.</title>
        <authorList>
            <person name="Dluhosova J."/>
            <person name="Istvanek J."/>
            <person name="Nedelnik J."/>
            <person name="Repkova J."/>
        </authorList>
    </citation>
    <scope>NUCLEOTIDE SEQUENCE [LARGE SCALE GENOMIC DNA]</scope>
    <source>
        <strain evidence="9">cv. 10/8</strain>
        <tissue evidence="8">Leaf</tissue>
    </source>
</reference>
<dbReference type="GO" id="GO:0005886">
    <property type="term" value="C:plasma membrane"/>
    <property type="evidence" value="ECO:0007669"/>
    <property type="project" value="TreeGrafter"/>
</dbReference>
<evidence type="ECO:0000256" key="5">
    <source>
        <dbReference type="ARBA" id="ARBA00022989"/>
    </source>
</evidence>
<evidence type="ECO:0000256" key="7">
    <source>
        <dbReference type="SAM" id="Phobius"/>
    </source>
</evidence>
<dbReference type="PANTHER" id="PTHR31645:SF4">
    <property type="entry name" value="METAL-NICOTIANAMINE TRANSPORTER YSL3"/>
    <property type="match status" value="1"/>
</dbReference>
<feature type="transmembrane region" description="Helical" evidence="7">
    <location>
        <begin position="42"/>
        <end position="63"/>
    </location>
</feature>
<dbReference type="Pfam" id="PF03169">
    <property type="entry name" value="OPT"/>
    <property type="match status" value="1"/>
</dbReference>
<dbReference type="GO" id="GO:0010039">
    <property type="term" value="P:response to iron ion"/>
    <property type="evidence" value="ECO:0007669"/>
    <property type="project" value="TreeGrafter"/>
</dbReference>
<evidence type="ECO:0000313" key="8">
    <source>
        <dbReference type="EMBL" id="MCI34807.1"/>
    </source>
</evidence>
<dbReference type="InterPro" id="IPR045035">
    <property type="entry name" value="YSL-like"/>
</dbReference>
<keyword evidence="5 7" id="KW-1133">Transmembrane helix</keyword>
<proteinExistence type="inferred from homology"/>
<feature type="transmembrane region" description="Helical" evidence="7">
    <location>
        <begin position="7"/>
        <end position="30"/>
    </location>
</feature>
<keyword evidence="6 7" id="KW-0472">Membrane</keyword>
<feature type="non-terminal residue" evidence="8">
    <location>
        <position position="76"/>
    </location>
</feature>
<comment type="subcellular location">
    <subcellularLocation>
        <location evidence="1">Membrane</location>
        <topology evidence="1">Multi-pass membrane protein</topology>
    </subcellularLocation>
</comment>
<evidence type="ECO:0000256" key="3">
    <source>
        <dbReference type="ARBA" id="ARBA00022448"/>
    </source>
</evidence>
<sequence length="76" mass="8101">MAMAVPFLVGGYFAIDMCMGSLIVFAWHVLNKNEAGLMVPAVASGLICGDGLWILPSSILALLKVRPPICMSFFPS</sequence>
<name>A0A392RF21_9FABA</name>
<keyword evidence="4 7" id="KW-0812">Transmembrane</keyword>
<dbReference type="AlphaFoldDB" id="A0A392RF21"/>
<dbReference type="Proteomes" id="UP000265520">
    <property type="component" value="Unassembled WGS sequence"/>
</dbReference>
<keyword evidence="3" id="KW-0813">Transport</keyword>
<dbReference type="InterPro" id="IPR004813">
    <property type="entry name" value="OPT"/>
</dbReference>
<protein>
    <submittedName>
        <fullName evidence="8">Metal-nicotianamine transporter YSL3-like</fullName>
    </submittedName>
</protein>
<evidence type="ECO:0000313" key="9">
    <source>
        <dbReference type="Proteomes" id="UP000265520"/>
    </source>
</evidence>
<keyword evidence="9" id="KW-1185">Reference proteome</keyword>
<evidence type="ECO:0000256" key="6">
    <source>
        <dbReference type="ARBA" id="ARBA00023136"/>
    </source>
</evidence>
<organism evidence="8 9">
    <name type="scientific">Trifolium medium</name>
    <dbReference type="NCBI Taxonomy" id="97028"/>
    <lineage>
        <taxon>Eukaryota</taxon>
        <taxon>Viridiplantae</taxon>
        <taxon>Streptophyta</taxon>
        <taxon>Embryophyta</taxon>
        <taxon>Tracheophyta</taxon>
        <taxon>Spermatophyta</taxon>
        <taxon>Magnoliopsida</taxon>
        <taxon>eudicotyledons</taxon>
        <taxon>Gunneridae</taxon>
        <taxon>Pentapetalae</taxon>
        <taxon>rosids</taxon>
        <taxon>fabids</taxon>
        <taxon>Fabales</taxon>
        <taxon>Fabaceae</taxon>
        <taxon>Papilionoideae</taxon>
        <taxon>50 kb inversion clade</taxon>
        <taxon>NPAAA clade</taxon>
        <taxon>Hologalegina</taxon>
        <taxon>IRL clade</taxon>
        <taxon>Trifolieae</taxon>
        <taxon>Trifolium</taxon>
    </lineage>
</organism>
<evidence type="ECO:0000256" key="4">
    <source>
        <dbReference type="ARBA" id="ARBA00022692"/>
    </source>
</evidence>
<evidence type="ECO:0000256" key="2">
    <source>
        <dbReference type="ARBA" id="ARBA00010276"/>
    </source>
</evidence>